<comment type="caution">
    <text evidence="2">The sequence shown here is derived from an EMBL/GenBank/DDBJ whole genome shotgun (WGS) entry which is preliminary data.</text>
</comment>
<dbReference type="RefSeq" id="WP_319078510.1">
    <property type="nucleotide sequence ID" value="NZ_JAMYEC010000002.1"/>
</dbReference>
<accession>A0ABU4KM56</accession>
<reference evidence="2 3" key="1">
    <citation type="journal article" date="2023" name="FEMS Microbes">
        <title>Whole genomes of deep-sea sponge-associated bacteria exhibit high novel natural product potential.</title>
        <authorList>
            <person name="Hesketh-Best P.J."/>
            <person name="January G.G."/>
            <person name="Koch M.J."/>
            <person name="Warburton P.J."/>
            <person name="Howell K.L."/>
            <person name="Upton M."/>
        </authorList>
    </citation>
    <scope>NUCLEOTIDE SEQUENCE [LARGE SCALE GENOMIC DNA]</scope>
    <source>
        <strain evidence="2 3">PC206-O</strain>
    </source>
</reference>
<sequence length="284" mass="30282">MSLESPVTETTSPAPDYTQIPASAFPEGADPSTYKDSLSAPETPAKPERPAHIPEKFWDADAGTVRTDDLVKSYAELEAKHRSPKSEDKPADEAAKPNDLTIEPAKDETPAQAEANPVTTAFEAFAKHYEETSGQPGEDQIAEIVKLGVPQSIVDNYLAGLSAMSQLAFQQAHATAGGEDVFNAASDWASKSLTAADIDSYNTLVTNPTTAKQGVEWLVAKYKAAHPSEGSFVESMPGAAVGDVFRSKSEMVAAMKTDRYQTDRAYVAEVAEKVARSQAAGTLL</sequence>
<feature type="region of interest" description="Disordered" evidence="1">
    <location>
        <begin position="76"/>
        <end position="116"/>
    </location>
</feature>
<protein>
    <recommendedName>
        <fullName evidence="4">Capsid assembly protein</fullName>
    </recommendedName>
</protein>
<feature type="compositionally biased region" description="Basic and acidic residues" evidence="1">
    <location>
        <begin position="45"/>
        <end position="59"/>
    </location>
</feature>
<feature type="compositionally biased region" description="Polar residues" evidence="1">
    <location>
        <begin position="1"/>
        <end position="13"/>
    </location>
</feature>
<feature type="region of interest" description="Disordered" evidence="1">
    <location>
        <begin position="1"/>
        <end position="64"/>
    </location>
</feature>
<evidence type="ECO:0000313" key="2">
    <source>
        <dbReference type="EMBL" id="MDX2334092.1"/>
    </source>
</evidence>
<evidence type="ECO:0000313" key="3">
    <source>
        <dbReference type="Proteomes" id="UP001272940"/>
    </source>
</evidence>
<evidence type="ECO:0008006" key="4">
    <source>
        <dbReference type="Google" id="ProtNLM"/>
    </source>
</evidence>
<dbReference type="Pfam" id="PF05396">
    <property type="entry name" value="Phage_T7_Capsid"/>
    <property type="match status" value="1"/>
</dbReference>
<proteinExistence type="predicted"/>
<dbReference type="EMBL" id="JAMYEC010000002">
    <property type="protein sequence ID" value="MDX2334092.1"/>
    <property type="molecule type" value="Genomic_DNA"/>
</dbReference>
<evidence type="ECO:0000256" key="1">
    <source>
        <dbReference type="SAM" id="MobiDB-lite"/>
    </source>
</evidence>
<feature type="compositionally biased region" description="Basic and acidic residues" evidence="1">
    <location>
        <begin position="76"/>
        <end position="96"/>
    </location>
</feature>
<keyword evidence="3" id="KW-1185">Reference proteome</keyword>
<organism evidence="2 3">
    <name type="scientific">Brevundimonas vesicularis</name>
    <name type="common">Pseudomonas vesicularis</name>
    <dbReference type="NCBI Taxonomy" id="41276"/>
    <lineage>
        <taxon>Bacteria</taxon>
        <taxon>Pseudomonadati</taxon>
        <taxon>Pseudomonadota</taxon>
        <taxon>Alphaproteobacteria</taxon>
        <taxon>Caulobacterales</taxon>
        <taxon>Caulobacteraceae</taxon>
        <taxon>Brevundimonas</taxon>
    </lineage>
</organism>
<dbReference type="InterPro" id="IPR008768">
    <property type="entry name" value="Gp9-like"/>
</dbReference>
<gene>
    <name evidence="2" type="ORF">NJD11_03960</name>
</gene>
<dbReference type="Proteomes" id="UP001272940">
    <property type="component" value="Unassembled WGS sequence"/>
</dbReference>
<name>A0ABU4KM56_BREVE</name>